<dbReference type="STRING" id="626937.HMPREF3293_01713"/>
<evidence type="ECO:0000256" key="2">
    <source>
        <dbReference type="ARBA" id="ARBA00022692"/>
    </source>
</evidence>
<keyword evidence="7" id="KW-1185">Reference proteome</keyword>
<dbReference type="AlphaFoldDB" id="A0A136Q4A9"/>
<dbReference type="Pfam" id="PF02674">
    <property type="entry name" value="Colicin_V"/>
    <property type="match status" value="1"/>
</dbReference>
<keyword evidence="2 5" id="KW-0812">Transmembrane</keyword>
<proteinExistence type="predicted"/>
<comment type="subcellular location">
    <subcellularLocation>
        <location evidence="1">Membrane</location>
        <topology evidence="1">Multi-pass membrane protein</topology>
    </subcellularLocation>
</comment>
<evidence type="ECO:0000256" key="5">
    <source>
        <dbReference type="SAM" id="Phobius"/>
    </source>
</evidence>
<dbReference type="RefSeq" id="WP_066519824.1">
    <property type="nucleotide sequence ID" value="NZ_CABMOF010000002.1"/>
</dbReference>
<dbReference type="KEGG" id="cmiu:B1H56_11315"/>
<feature type="transmembrane region" description="Helical" evidence="5">
    <location>
        <begin position="174"/>
        <end position="200"/>
    </location>
</feature>
<evidence type="ECO:0000256" key="1">
    <source>
        <dbReference type="ARBA" id="ARBA00004141"/>
    </source>
</evidence>
<feature type="transmembrane region" description="Helical" evidence="5">
    <location>
        <begin position="6"/>
        <end position="22"/>
    </location>
</feature>
<reference evidence="6 7" key="1">
    <citation type="submission" date="2016-02" db="EMBL/GenBank/DDBJ databases">
        <authorList>
            <person name="Wen L."/>
            <person name="He K."/>
            <person name="Yang H."/>
        </authorList>
    </citation>
    <scope>NUCLEOTIDE SEQUENCE [LARGE SCALE GENOMIC DNA]</scope>
    <source>
        <strain evidence="6 7">DSM 22607</strain>
    </source>
</reference>
<dbReference type="InterPro" id="IPR003825">
    <property type="entry name" value="Colicin-V_CvpA"/>
</dbReference>
<dbReference type="EMBL" id="LSZW01000061">
    <property type="protein sequence ID" value="KXK65499.1"/>
    <property type="molecule type" value="Genomic_DNA"/>
</dbReference>
<accession>A0A136Q4A9</accession>
<organism evidence="6 7">
    <name type="scientific">Christensenella minuta</name>
    <dbReference type="NCBI Taxonomy" id="626937"/>
    <lineage>
        <taxon>Bacteria</taxon>
        <taxon>Bacillati</taxon>
        <taxon>Bacillota</taxon>
        <taxon>Clostridia</taxon>
        <taxon>Christensenellales</taxon>
        <taxon>Christensenellaceae</taxon>
        <taxon>Christensenella</taxon>
    </lineage>
</organism>
<dbReference type="GO" id="GO:0016020">
    <property type="term" value="C:membrane"/>
    <property type="evidence" value="ECO:0007669"/>
    <property type="project" value="UniProtKB-SubCell"/>
</dbReference>
<keyword evidence="4 5" id="KW-0472">Membrane</keyword>
<evidence type="ECO:0008006" key="8">
    <source>
        <dbReference type="Google" id="ProtNLM"/>
    </source>
</evidence>
<feature type="transmembrane region" description="Helical" evidence="5">
    <location>
        <begin position="34"/>
        <end position="55"/>
    </location>
</feature>
<evidence type="ECO:0000313" key="7">
    <source>
        <dbReference type="Proteomes" id="UP000070366"/>
    </source>
</evidence>
<comment type="caution">
    <text evidence="6">The sequence shown here is derived from an EMBL/GenBank/DDBJ whole genome shotgun (WGS) entry which is preliminary data.</text>
</comment>
<keyword evidence="3 5" id="KW-1133">Transmembrane helix</keyword>
<gene>
    <name evidence="6" type="ORF">HMPREF3293_01713</name>
</gene>
<feature type="transmembrane region" description="Helical" evidence="5">
    <location>
        <begin position="138"/>
        <end position="162"/>
    </location>
</feature>
<evidence type="ECO:0000313" key="6">
    <source>
        <dbReference type="EMBL" id="KXK65499.1"/>
    </source>
</evidence>
<dbReference type="GO" id="GO:0009403">
    <property type="term" value="P:toxin biosynthetic process"/>
    <property type="evidence" value="ECO:0007669"/>
    <property type="project" value="InterPro"/>
</dbReference>
<protein>
    <recommendedName>
        <fullName evidence="8">CvpA family protein</fullName>
    </recommendedName>
</protein>
<evidence type="ECO:0000256" key="4">
    <source>
        <dbReference type="ARBA" id="ARBA00023136"/>
    </source>
</evidence>
<dbReference type="OrthoDB" id="2086606at2"/>
<name>A0A136Q4A9_9FIRM</name>
<dbReference type="Proteomes" id="UP000070366">
    <property type="component" value="Unassembled WGS sequence"/>
</dbReference>
<sequence length="234" mass="25589">MDIINLNWIILFLIAIYILQGLHKGFLISVANTVGMAVSWLVGFLFSPLMSQAIAKGSFYQFLYYFTNGVDQLQASGNLAVTSLSQTQIGDIVTNAGLPFPFDQLVADNMTNHVFEAQGFHTVSEYFGHTITSVVVNIFSFLVIYLVARIVISLLVNAVNYASPLPVLRRCDSLAGGAVGAVRGFFGMFALFMVIPVILISMPADFMTPILNDSSMAAFFYHSNFLLRGISGMV</sequence>
<evidence type="ECO:0000256" key="3">
    <source>
        <dbReference type="ARBA" id="ARBA00022989"/>
    </source>
</evidence>